<evidence type="ECO:0000313" key="3">
    <source>
        <dbReference type="Proteomes" id="UP001314263"/>
    </source>
</evidence>
<protein>
    <submittedName>
        <fullName evidence="2">Uncharacterized protein</fullName>
    </submittedName>
</protein>
<evidence type="ECO:0000256" key="1">
    <source>
        <dbReference type="SAM" id="Coils"/>
    </source>
</evidence>
<sequence>MPGLLRTLRQLLRSARTHGDEELEQLRQATQALKQDVDLLRANQEKQRLQEESLVLTQLRKTVQALQAEGSAIDDQKLAVEKAFDALSERAQGEVLKAAQSQAEHRTDALLQAVDMDQFVRGAPLEECVRPGHKLPEKLAATLKSMDK</sequence>
<feature type="coiled-coil region" evidence="1">
    <location>
        <begin position="23"/>
        <end position="69"/>
    </location>
</feature>
<gene>
    <name evidence="2" type="ORF">CVIRNUC_003065</name>
</gene>
<evidence type="ECO:0000313" key="2">
    <source>
        <dbReference type="EMBL" id="CAK0763511.1"/>
    </source>
</evidence>
<comment type="caution">
    <text evidence="2">The sequence shown here is derived from an EMBL/GenBank/DDBJ whole genome shotgun (WGS) entry which is preliminary data.</text>
</comment>
<dbReference type="Proteomes" id="UP001314263">
    <property type="component" value="Unassembled WGS sequence"/>
</dbReference>
<keyword evidence="3" id="KW-1185">Reference proteome</keyword>
<name>A0AAV1I079_9CHLO</name>
<keyword evidence="1" id="KW-0175">Coiled coil</keyword>
<proteinExistence type="predicted"/>
<accession>A0AAV1I079</accession>
<dbReference type="EMBL" id="CAUYUE010000004">
    <property type="protein sequence ID" value="CAK0763511.1"/>
    <property type="molecule type" value="Genomic_DNA"/>
</dbReference>
<dbReference type="AlphaFoldDB" id="A0AAV1I079"/>
<organism evidence="2 3">
    <name type="scientific">Coccomyxa viridis</name>
    <dbReference type="NCBI Taxonomy" id="1274662"/>
    <lineage>
        <taxon>Eukaryota</taxon>
        <taxon>Viridiplantae</taxon>
        <taxon>Chlorophyta</taxon>
        <taxon>core chlorophytes</taxon>
        <taxon>Trebouxiophyceae</taxon>
        <taxon>Trebouxiophyceae incertae sedis</taxon>
        <taxon>Coccomyxaceae</taxon>
        <taxon>Coccomyxa</taxon>
    </lineage>
</organism>
<reference evidence="2 3" key="1">
    <citation type="submission" date="2023-10" db="EMBL/GenBank/DDBJ databases">
        <authorList>
            <person name="Maclean D."/>
            <person name="Macfadyen A."/>
        </authorList>
    </citation>
    <scope>NUCLEOTIDE SEQUENCE [LARGE SCALE GENOMIC DNA]</scope>
</reference>